<evidence type="ECO:0008006" key="4">
    <source>
        <dbReference type="Google" id="ProtNLM"/>
    </source>
</evidence>
<reference evidence="2 3" key="1">
    <citation type="submission" date="2020-08" db="EMBL/GenBank/DDBJ databases">
        <title>Sequencing the genomes of 1000 actinobacteria strains.</title>
        <authorList>
            <person name="Klenk H.-P."/>
        </authorList>
    </citation>
    <scope>NUCLEOTIDE SEQUENCE [LARGE SCALE GENOMIC DNA]</scope>
    <source>
        <strain evidence="2 3">DSM 46887</strain>
    </source>
</reference>
<protein>
    <recommendedName>
        <fullName evidence="4">Alkaline shock response membrane anchor protein AmaP</fullName>
    </recommendedName>
</protein>
<proteinExistence type="predicted"/>
<keyword evidence="1" id="KW-0812">Transmembrane</keyword>
<dbReference type="EMBL" id="JACHMP010000001">
    <property type="protein sequence ID" value="MBB5821472.1"/>
    <property type="molecule type" value="Genomic_DNA"/>
</dbReference>
<evidence type="ECO:0000313" key="3">
    <source>
        <dbReference type="Proteomes" id="UP000540685"/>
    </source>
</evidence>
<name>A0A7W9MHT7_9ACTN</name>
<evidence type="ECO:0000313" key="2">
    <source>
        <dbReference type="EMBL" id="MBB5821472.1"/>
    </source>
</evidence>
<dbReference type="Proteomes" id="UP000540685">
    <property type="component" value="Unassembled WGS sequence"/>
</dbReference>
<dbReference type="RefSeq" id="WP_184545710.1">
    <property type="nucleotide sequence ID" value="NZ_JACHMP010000001.1"/>
</dbReference>
<sequence length="195" mass="20687">MRDRTARGNRLGLLLTGLPLLVLGALGVARSLGALPRAWVPAGGPVLDAPTRAAFARQGPWPWWVVAAVAVALALLGLRWLLAQTRRHRLDGMRLDGGPAGITELRTRGVTDALAAEVAAHPSVLDASAALVGTQARPVVRLRVLVTEDARMDAVREQLGEVAVPHVRQALETERLPAVARVTLGGVPHPRRTLA</sequence>
<keyword evidence="1" id="KW-0472">Membrane</keyword>
<comment type="caution">
    <text evidence="2">The sequence shown here is derived from an EMBL/GenBank/DDBJ whole genome shotgun (WGS) entry which is preliminary data.</text>
</comment>
<evidence type="ECO:0000256" key="1">
    <source>
        <dbReference type="SAM" id="Phobius"/>
    </source>
</evidence>
<accession>A0A7W9MHT7</accession>
<feature type="transmembrane region" description="Helical" evidence="1">
    <location>
        <begin position="61"/>
        <end position="82"/>
    </location>
</feature>
<keyword evidence="3" id="KW-1185">Reference proteome</keyword>
<keyword evidence="1" id="KW-1133">Transmembrane helix</keyword>
<gene>
    <name evidence="2" type="ORF">F4562_004534</name>
</gene>
<organism evidence="2 3">
    <name type="scientific">Streptosporangium becharense</name>
    <dbReference type="NCBI Taxonomy" id="1816182"/>
    <lineage>
        <taxon>Bacteria</taxon>
        <taxon>Bacillati</taxon>
        <taxon>Actinomycetota</taxon>
        <taxon>Actinomycetes</taxon>
        <taxon>Streptosporangiales</taxon>
        <taxon>Streptosporangiaceae</taxon>
        <taxon>Streptosporangium</taxon>
    </lineage>
</organism>
<dbReference type="AlphaFoldDB" id="A0A7W9MHT7"/>